<protein>
    <submittedName>
        <fullName evidence="3">Uncharacterized protein</fullName>
    </submittedName>
</protein>
<gene>
    <name evidence="3" type="ORF">FIBSPDRAFT_894348</name>
</gene>
<keyword evidence="2" id="KW-0472">Membrane</keyword>
<proteinExistence type="predicted"/>
<dbReference type="AlphaFoldDB" id="A0A166G3F5"/>
<evidence type="ECO:0000313" key="4">
    <source>
        <dbReference type="Proteomes" id="UP000076532"/>
    </source>
</evidence>
<feature type="compositionally biased region" description="Polar residues" evidence="1">
    <location>
        <begin position="154"/>
        <end position="170"/>
    </location>
</feature>
<sequence length="553" mass="59771">MPGDGGGDIPRIAFLGIATIVAPWIFSFALLRVLNPSHVAPLHHRHIGFVFIIPHSVVQAFAVQYTWATSQAFSVYAHAIIMQKPYSPPFVTSGVRKVTRQRGASIGAKAPSLISVIETVEVSGVAAPTPYGNGLVSLPSSVSTICSDRHIRSPSMTSLAPSTSGAQPSKTRMPKERLNRAKRRDVAPLTDTIEDAQDSMDDMPIPKFGPVDLSLKSKHPAVRVDSPLPNQMNDSQDSLGDMTFPNFGRPDLTFKGEQPVPDASLLPNPMEDAQDSMEDLSLPKFGRPDLTLKCKHPAVRDDSLSPAQMNDGQDSLNDLMFPNFGRLYLALNSEHPAGARVQNDRQAASSAADKTIPADVKSAAGITYPADIGTGVEAEADVEQQRMDQLAINSAGDEEVARANDDPIDCHSDEETYASPSLSVLDSAIAHEIDAAPRFCKPSVGVPAATKDLKKEYTALWQHELALATHFAHGRYDQADAKSFASVRKAMARGLQPLSEYGLTVLRIMEDDLAEESKIRREGVATLEAVARFAQDAEQAYGRLVDNISNGLY</sequence>
<keyword evidence="2" id="KW-1133">Transmembrane helix</keyword>
<feature type="transmembrane region" description="Helical" evidence="2">
    <location>
        <begin position="46"/>
        <end position="67"/>
    </location>
</feature>
<keyword evidence="2" id="KW-0812">Transmembrane</keyword>
<keyword evidence="4" id="KW-1185">Reference proteome</keyword>
<evidence type="ECO:0000313" key="3">
    <source>
        <dbReference type="EMBL" id="KZP17432.1"/>
    </source>
</evidence>
<dbReference type="EMBL" id="KV417583">
    <property type="protein sequence ID" value="KZP17432.1"/>
    <property type="molecule type" value="Genomic_DNA"/>
</dbReference>
<organism evidence="3 4">
    <name type="scientific">Athelia psychrophila</name>
    <dbReference type="NCBI Taxonomy" id="1759441"/>
    <lineage>
        <taxon>Eukaryota</taxon>
        <taxon>Fungi</taxon>
        <taxon>Dikarya</taxon>
        <taxon>Basidiomycota</taxon>
        <taxon>Agaricomycotina</taxon>
        <taxon>Agaricomycetes</taxon>
        <taxon>Agaricomycetidae</taxon>
        <taxon>Atheliales</taxon>
        <taxon>Atheliaceae</taxon>
        <taxon>Athelia</taxon>
    </lineage>
</organism>
<evidence type="ECO:0000256" key="1">
    <source>
        <dbReference type="SAM" id="MobiDB-lite"/>
    </source>
</evidence>
<feature type="region of interest" description="Disordered" evidence="1">
    <location>
        <begin position="150"/>
        <end position="204"/>
    </location>
</feature>
<feature type="transmembrane region" description="Helical" evidence="2">
    <location>
        <begin position="12"/>
        <end position="34"/>
    </location>
</feature>
<accession>A0A166G3F5</accession>
<reference evidence="3 4" key="1">
    <citation type="journal article" date="2016" name="Mol. Biol. Evol.">
        <title>Comparative Genomics of Early-Diverging Mushroom-Forming Fungi Provides Insights into the Origins of Lignocellulose Decay Capabilities.</title>
        <authorList>
            <person name="Nagy L.G."/>
            <person name="Riley R."/>
            <person name="Tritt A."/>
            <person name="Adam C."/>
            <person name="Daum C."/>
            <person name="Floudas D."/>
            <person name="Sun H."/>
            <person name="Yadav J.S."/>
            <person name="Pangilinan J."/>
            <person name="Larsson K.H."/>
            <person name="Matsuura K."/>
            <person name="Barry K."/>
            <person name="Labutti K."/>
            <person name="Kuo R."/>
            <person name="Ohm R.A."/>
            <person name="Bhattacharya S.S."/>
            <person name="Shirouzu T."/>
            <person name="Yoshinaga Y."/>
            <person name="Martin F.M."/>
            <person name="Grigoriev I.V."/>
            <person name="Hibbett D.S."/>
        </authorList>
    </citation>
    <scope>NUCLEOTIDE SEQUENCE [LARGE SCALE GENOMIC DNA]</scope>
    <source>
        <strain evidence="3 4">CBS 109695</strain>
    </source>
</reference>
<dbReference type="Proteomes" id="UP000076532">
    <property type="component" value="Unassembled WGS sequence"/>
</dbReference>
<evidence type="ECO:0000256" key="2">
    <source>
        <dbReference type="SAM" id="Phobius"/>
    </source>
</evidence>
<feature type="compositionally biased region" description="Acidic residues" evidence="1">
    <location>
        <begin position="192"/>
        <end position="201"/>
    </location>
</feature>
<name>A0A166G3F5_9AGAM</name>